<protein>
    <recommendedName>
        <fullName evidence="8">Aspartate aminotransferase</fullName>
        <ecNumber evidence="8">2.6.1.1</ecNumber>
    </recommendedName>
</protein>
<dbReference type="InterPro" id="IPR004839">
    <property type="entry name" value="Aminotransferase_I/II_large"/>
</dbReference>
<gene>
    <name evidence="10" type="ORF">IE077_004398</name>
</gene>
<sequence length="421" mass="47308">MGLVNKSATSTLDQQTEIDLLNALMALTEHSLFASLDEAPADTILGLAISYKADTCPDKVDLGVGAYRTDDGKPYVFQVVRRVEEQMTNELLNLRINKEYLPIDGIPELKNLTQKLLFGDCELVKSGRICSAQSISGTGALRVLANFIATHLVTPKLFQFNSNNLSKPTWAAHQKIFSAEGLDPTLHDWSAIIEVIKKKQLIPLLDTAYQGFASGDLEKDAAAVRLFSQTGMEMFVAQSFAKNFGLYGERVGMLHMVCSSSSSARVALSNLKVVIRSMYSNPPKHGGEIVWRILSDAQLMEEWQNELKSVAGRLVRMRQLLYEALLLRKTPGNWDHLQRQQGMFSFTGLSHFIGWYNCHECFLQMMFDTADQCDRMTKHWHIYLLKNSRISLSGINTKNINYVANAIDECVRTIPFEDSRI</sequence>
<dbReference type="Pfam" id="PF00155">
    <property type="entry name" value="Aminotran_1_2"/>
    <property type="match status" value="1"/>
</dbReference>
<dbReference type="InterPro" id="IPR015422">
    <property type="entry name" value="PyrdxlP-dep_Trfase_small"/>
</dbReference>
<evidence type="ECO:0000256" key="2">
    <source>
        <dbReference type="ARBA" id="ARBA00007441"/>
    </source>
</evidence>
<dbReference type="Proteomes" id="UP000823046">
    <property type="component" value="Unassembled WGS sequence"/>
</dbReference>
<comment type="miscellaneous">
    <text evidence="8">In eukaryotes there are cytoplasmic, mitochondrial and chloroplastic isozymes.</text>
</comment>
<dbReference type="PANTHER" id="PTHR11879:SF22">
    <property type="entry name" value="ASPARTATE AMINOTRANSFERASE, MITOCHONDRIAL"/>
    <property type="match status" value="1"/>
</dbReference>
<dbReference type="InterPro" id="IPR015424">
    <property type="entry name" value="PyrdxlP-dep_Trfase"/>
</dbReference>
<comment type="cofactor">
    <cofactor evidence="1">
        <name>pyridoxal 5'-phosphate</name>
        <dbReference type="ChEBI" id="CHEBI:597326"/>
    </cofactor>
</comment>
<keyword evidence="5 8" id="KW-0808">Transferase</keyword>
<name>A0ABQ7JFK1_9APIC</name>
<keyword evidence="4 8" id="KW-0032">Aminotransferase</keyword>
<organism evidence="10 11">
    <name type="scientific">Cardiosporidium cionae</name>
    <dbReference type="NCBI Taxonomy" id="476202"/>
    <lineage>
        <taxon>Eukaryota</taxon>
        <taxon>Sar</taxon>
        <taxon>Alveolata</taxon>
        <taxon>Apicomplexa</taxon>
        <taxon>Aconoidasida</taxon>
        <taxon>Nephromycida</taxon>
        <taxon>Cardiosporidium</taxon>
    </lineage>
</organism>
<dbReference type="InterPro" id="IPR015421">
    <property type="entry name" value="PyrdxlP-dep_Trfase_major"/>
</dbReference>
<evidence type="ECO:0000256" key="7">
    <source>
        <dbReference type="ARBA" id="ARBA00049185"/>
    </source>
</evidence>
<comment type="subunit">
    <text evidence="3 8">Homodimer.</text>
</comment>
<evidence type="ECO:0000313" key="11">
    <source>
        <dbReference type="Proteomes" id="UP000823046"/>
    </source>
</evidence>
<dbReference type="Gene3D" id="3.90.1150.10">
    <property type="entry name" value="Aspartate Aminotransferase, domain 1"/>
    <property type="match status" value="3"/>
</dbReference>
<comment type="catalytic activity">
    <reaction evidence="7 8">
        <text>L-aspartate + 2-oxoglutarate = oxaloacetate + L-glutamate</text>
        <dbReference type="Rhea" id="RHEA:21824"/>
        <dbReference type="ChEBI" id="CHEBI:16452"/>
        <dbReference type="ChEBI" id="CHEBI:16810"/>
        <dbReference type="ChEBI" id="CHEBI:29985"/>
        <dbReference type="ChEBI" id="CHEBI:29991"/>
        <dbReference type="EC" id="2.6.1.1"/>
    </reaction>
</comment>
<evidence type="ECO:0000259" key="9">
    <source>
        <dbReference type="Pfam" id="PF00155"/>
    </source>
</evidence>
<accession>A0ABQ7JFK1</accession>
<evidence type="ECO:0000256" key="6">
    <source>
        <dbReference type="ARBA" id="ARBA00022898"/>
    </source>
</evidence>
<evidence type="ECO:0000256" key="8">
    <source>
        <dbReference type="RuleBase" id="RU000480"/>
    </source>
</evidence>
<evidence type="ECO:0000256" key="3">
    <source>
        <dbReference type="ARBA" id="ARBA00011738"/>
    </source>
</evidence>
<reference evidence="10 11" key="1">
    <citation type="journal article" date="2020" name="bioRxiv">
        <title>Metabolic contributions of an alphaproteobacterial endosymbiont in the apicomplexan Cardiosporidium cionae.</title>
        <authorList>
            <person name="Hunter E.S."/>
            <person name="Paight C.J."/>
            <person name="Lane C.E."/>
        </authorList>
    </citation>
    <scope>NUCLEOTIDE SEQUENCE [LARGE SCALE GENOMIC DNA]</scope>
    <source>
        <strain evidence="10">ESH_2018</strain>
    </source>
</reference>
<dbReference type="SUPFAM" id="SSF53383">
    <property type="entry name" value="PLP-dependent transferases"/>
    <property type="match status" value="1"/>
</dbReference>
<dbReference type="InterPro" id="IPR000796">
    <property type="entry name" value="Asp_trans"/>
</dbReference>
<dbReference type="GO" id="GO:0008483">
    <property type="term" value="F:transaminase activity"/>
    <property type="evidence" value="ECO:0007669"/>
    <property type="project" value="UniProtKB-KW"/>
</dbReference>
<dbReference type="Gene3D" id="3.40.640.10">
    <property type="entry name" value="Type I PLP-dependent aspartate aminotransferase-like (Major domain)"/>
    <property type="match status" value="2"/>
</dbReference>
<feature type="domain" description="Aminotransferase class I/classII large" evidence="9">
    <location>
        <begin position="168"/>
        <end position="407"/>
    </location>
</feature>
<proteinExistence type="inferred from homology"/>
<dbReference type="PRINTS" id="PR00799">
    <property type="entry name" value="TRANSAMINASE"/>
</dbReference>
<keyword evidence="6" id="KW-0663">Pyridoxal phosphate</keyword>
<evidence type="ECO:0000256" key="1">
    <source>
        <dbReference type="ARBA" id="ARBA00001933"/>
    </source>
</evidence>
<comment type="caution">
    <text evidence="10">The sequence shown here is derived from an EMBL/GenBank/DDBJ whole genome shotgun (WGS) entry which is preliminary data.</text>
</comment>
<dbReference type="CDD" id="cd00609">
    <property type="entry name" value="AAT_like"/>
    <property type="match status" value="1"/>
</dbReference>
<evidence type="ECO:0000313" key="10">
    <source>
        <dbReference type="EMBL" id="KAF8822800.1"/>
    </source>
</evidence>
<comment type="similarity">
    <text evidence="2">Belongs to the class-I pyridoxal-phosphate-dependent aminotransferase family.</text>
</comment>
<dbReference type="EMBL" id="JADAQX010000023">
    <property type="protein sequence ID" value="KAF8822800.1"/>
    <property type="molecule type" value="Genomic_DNA"/>
</dbReference>
<evidence type="ECO:0000256" key="5">
    <source>
        <dbReference type="ARBA" id="ARBA00022679"/>
    </source>
</evidence>
<evidence type="ECO:0000256" key="4">
    <source>
        <dbReference type="ARBA" id="ARBA00022576"/>
    </source>
</evidence>
<dbReference type="InterPro" id="IPR004838">
    <property type="entry name" value="NHTrfase_class1_PyrdxlP-BS"/>
</dbReference>
<dbReference type="EC" id="2.6.1.1" evidence="8"/>
<dbReference type="PROSITE" id="PS00105">
    <property type="entry name" value="AA_TRANSFER_CLASS_1"/>
    <property type="match status" value="1"/>
</dbReference>
<dbReference type="PANTHER" id="PTHR11879">
    <property type="entry name" value="ASPARTATE AMINOTRANSFERASE"/>
    <property type="match status" value="1"/>
</dbReference>
<keyword evidence="11" id="KW-1185">Reference proteome</keyword>